<keyword evidence="2" id="KW-1185">Reference proteome</keyword>
<organism evidence="1 2">
    <name type="scientific">Streptomyces chrestomyceticus</name>
    <dbReference type="NCBI Taxonomy" id="68185"/>
    <lineage>
        <taxon>Bacteria</taxon>
        <taxon>Bacillati</taxon>
        <taxon>Actinomycetota</taxon>
        <taxon>Actinomycetes</taxon>
        <taxon>Kitasatosporales</taxon>
        <taxon>Streptomycetaceae</taxon>
        <taxon>Streptomyces</taxon>
    </lineage>
</organism>
<gene>
    <name evidence="1" type="ORF">RB636_13290</name>
</gene>
<reference evidence="1 2" key="1">
    <citation type="submission" date="2023-08" db="EMBL/GenBank/DDBJ databases">
        <authorList>
            <person name="Sharma P."/>
            <person name="Verma V."/>
            <person name="Mohan M.K."/>
            <person name="Dubey A.K."/>
        </authorList>
    </citation>
    <scope>NUCLEOTIDE SEQUENCE [LARGE SCALE GENOMIC DNA]</scope>
    <source>
        <strain evidence="1 2">ADP4</strain>
    </source>
</reference>
<accession>A0ABU7WTW0</accession>
<evidence type="ECO:0000313" key="1">
    <source>
        <dbReference type="EMBL" id="MEF3114158.1"/>
    </source>
</evidence>
<comment type="caution">
    <text evidence="1">The sequence shown here is derived from an EMBL/GenBank/DDBJ whole genome shotgun (WGS) entry which is preliminary data.</text>
</comment>
<sequence>MSGYGHFTATQVRDGRMRGPGFHLARLDAATRELFGERLDGDLVRERGRHALGRKALRATLPYGCTSIARSRATARSRW</sequence>
<name>A0ABU7WTW0_9ACTN</name>
<proteinExistence type="predicted"/>
<dbReference type="RefSeq" id="WP_331786687.1">
    <property type="nucleotide sequence ID" value="NZ_JAVFKM010000005.1"/>
</dbReference>
<dbReference type="Proteomes" id="UP001348265">
    <property type="component" value="Unassembled WGS sequence"/>
</dbReference>
<dbReference type="EMBL" id="JAVFKM010000005">
    <property type="protein sequence ID" value="MEF3114158.1"/>
    <property type="molecule type" value="Genomic_DNA"/>
</dbReference>
<protein>
    <submittedName>
        <fullName evidence="1">Uncharacterized protein</fullName>
    </submittedName>
</protein>
<evidence type="ECO:0000313" key="2">
    <source>
        <dbReference type="Proteomes" id="UP001348265"/>
    </source>
</evidence>